<dbReference type="CDD" id="cd01005">
    <property type="entry name" value="PBP2_CysP"/>
    <property type="match status" value="1"/>
</dbReference>
<dbReference type="EMBL" id="AP018203">
    <property type="protein sequence ID" value="BAY56021.1"/>
    <property type="molecule type" value="Genomic_DNA"/>
</dbReference>
<dbReference type="InterPro" id="IPR005669">
    <property type="entry name" value="Thiosulph/SO4-bd"/>
</dbReference>
<protein>
    <submittedName>
        <fullName evidence="7">SbpA protein</fullName>
    </submittedName>
</protein>
<comment type="subcellular location">
    <subcellularLocation>
        <location evidence="1">Periplasm</location>
    </subcellularLocation>
</comment>
<evidence type="ECO:0000256" key="1">
    <source>
        <dbReference type="ARBA" id="ARBA00004418"/>
    </source>
</evidence>
<dbReference type="GO" id="GO:0042597">
    <property type="term" value="C:periplasmic space"/>
    <property type="evidence" value="ECO:0007669"/>
    <property type="project" value="UniProtKB-SubCell"/>
</dbReference>
<proteinExistence type="inferred from homology"/>
<evidence type="ECO:0000313" key="7">
    <source>
        <dbReference type="EMBL" id="BAY56021.1"/>
    </source>
</evidence>
<accession>A0A1Z4JH18</accession>
<evidence type="ECO:0000256" key="5">
    <source>
        <dbReference type="ARBA" id="ARBA00022764"/>
    </source>
</evidence>
<dbReference type="SUPFAM" id="SSF53850">
    <property type="entry name" value="Periplasmic binding protein-like II"/>
    <property type="match status" value="1"/>
</dbReference>
<dbReference type="PANTHER" id="PTHR30368">
    <property type="entry name" value="SULFATE-BINDING PROTEIN"/>
    <property type="match status" value="1"/>
</dbReference>
<dbReference type="AlphaFoldDB" id="A0A1Z4JH18"/>
<reference evidence="7 8" key="1">
    <citation type="submission" date="2017-06" db="EMBL/GenBank/DDBJ databases">
        <title>Genome sequencing of cyanobaciteial culture collection at National Institute for Environmental Studies (NIES).</title>
        <authorList>
            <person name="Hirose Y."/>
            <person name="Shimura Y."/>
            <person name="Fujisawa T."/>
            <person name="Nakamura Y."/>
            <person name="Kawachi M."/>
        </authorList>
    </citation>
    <scope>NUCLEOTIDE SEQUENCE [LARGE SCALE GENOMIC DNA]</scope>
    <source>
        <strain evidence="7 8">NIES-2135</strain>
    </source>
</reference>
<keyword evidence="8" id="KW-1185">Reference proteome</keyword>
<gene>
    <name evidence="7" type="ORF">NIES2135_28490</name>
</gene>
<feature type="signal peptide" evidence="6">
    <location>
        <begin position="1"/>
        <end position="25"/>
    </location>
</feature>
<comment type="similarity">
    <text evidence="2">Belongs to the prokaryotic sulfate-binding protein family.</text>
</comment>
<evidence type="ECO:0000256" key="2">
    <source>
        <dbReference type="ARBA" id="ARBA00006099"/>
    </source>
</evidence>
<evidence type="ECO:0000313" key="8">
    <source>
        <dbReference type="Proteomes" id="UP000217895"/>
    </source>
</evidence>
<keyword evidence="5" id="KW-0574">Periplasm</keyword>
<dbReference type="Proteomes" id="UP000217895">
    <property type="component" value="Chromosome"/>
</dbReference>
<dbReference type="Gene3D" id="3.40.190.10">
    <property type="entry name" value="Periplasmic binding protein-like II"/>
    <property type="match status" value="2"/>
</dbReference>
<sequence>MQFRRLGIQSIALFLLGVTLSMTVAACSGGNAGSNVALTLVGYAVPKAAHDAIIPRFIEQWKKEKGQDVIFSYSYGASGSQTRAVIDGLDADITHLAVAADTERIVKEGLIRQDWAARVPNQGIVARTVVAIVVRPGNPKNIQSFQDLTRDDVKWVTPDPKTSGGARWNFMALWNDALKRSNNDEAKAKILVAKEFKNVAVLARDAREATDAFAKQGQGDALINYENEVILAQQKGIPIEYIVPDVNISIDTPLAVVDKNVDRNKTRDAAEAYAKFLFTPAAQAEFVKLGFRPFSKDAGQFQPVKDLATIQDFGGWGKVQKKFFEDGGIFDQTITASKQS</sequence>
<feature type="chain" id="PRO_5011113720" evidence="6">
    <location>
        <begin position="26"/>
        <end position="340"/>
    </location>
</feature>
<dbReference type="PANTHER" id="PTHR30368:SF2">
    <property type="entry name" value="SULFATE-BINDING PROTEIN"/>
    <property type="match status" value="1"/>
</dbReference>
<dbReference type="Pfam" id="PF13531">
    <property type="entry name" value="SBP_bac_11"/>
    <property type="match status" value="1"/>
</dbReference>
<dbReference type="NCBIfam" id="TIGR00971">
    <property type="entry name" value="3a0106s03"/>
    <property type="match status" value="1"/>
</dbReference>
<evidence type="ECO:0000256" key="3">
    <source>
        <dbReference type="ARBA" id="ARBA00022448"/>
    </source>
</evidence>
<evidence type="ECO:0000256" key="4">
    <source>
        <dbReference type="ARBA" id="ARBA00022729"/>
    </source>
</evidence>
<evidence type="ECO:0000256" key="6">
    <source>
        <dbReference type="SAM" id="SignalP"/>
    </source>
</evidence>
<dbReference type="GO" id="GO:0140104">
    <property type="term" value="F:molecular carrier activity"/>
    <property type="evidence" value="ECO:0007669"/>
    <property type="project" value="InterPro"/>
</dbReference>
<dbReference type="GO" id="GO:1902358">
    <property type="term" value="P:sulfate transmembrane transport"/>
    <property type="evidence" value="ECO:0007669"/>
    <property type="project" value="InterPro"/>
</dbReference>
<organism evidence="7 8">
    <name type="scientific">Leptolyngbya boryana NIES-2135</name>
    <dbReference type="NCBI Taxonomy" id="1973484"/>
    <lineage>
        <taxon>Bacteria</taxon>
        <taxon>Bacillati</taxon>
        <taxon>Cyanobacteriota</taxon>
        <taxon>Cyanophyceae</taxon>
        <taxon>Leptolyngbyales</taxon>
        <taxon>Leptolyngbyaceae</taxon>
        <taxon>Leptolyngbya group</taxon>
        <taxon>Leptolyngbya</taxon>
    </lineage>
</organism>
<keyword evidence="4 6" id="KW-0732">Signal</keyword>
<dbReference type="PROSITE" id="PS51257">
    <property type="entry name" value="PROKAR_LIPOPROTEIN"/>
    <property type="match status" value="1"/>
</dbReference>
<keyword evidence="3" id="KW-0813">Transport</keyword>
<name>A0A1Z4JH18_LEPBY</name>